<dbReference type="InterPro" id="IPR023210">
    <property type="entry name" value="NADP_OxRdtase_dom"/>
</dbReference>
<feature type="active site" description="Proton donor" evidence="4">
    <location>
        <position position="48"/>
    </location>
</feature>
<reference evidence="8" key="2">
    <citation type="submission" date="2021-04" db="EMBL/GenBank/DDBJ databases">
        <authorList>
            <person name="Gilroy R."/>
        </authorList>
    </citation>
    <scope>NUCLEOTIDE SEQUENCE</scope>
    <source>
        <strain evidence="8">ChiHcolR34-3080</strain>
    </source>
</reference>
<name>A0A9D1QA89_9FIRM</name>
<dbReference type="Gene3D" id="3.20.20.100">
    <property type="entry name" value="NADP-dependent oxidoreductase domain"/>
    <property type="match status" value="1"/>
</dbReference>
<sequence>MEYLILNNGVRMPLAGCGTWQLRGAAGRRCIREALEAGCRLLDTARMYENEEAVGQAVRESGLAREEVFLTTKLYSPSAGYEKAKRDIDDSLRALGTDYVDLLLIHEPYAQAPEMYHALEEAYRVGKARAIGVSNFSWAEVERLCGRCEVTPAVNQVESHVYCARLGLQKQLAARGIRMQSWAPFTEGRRNLFAEPVLNEIGARHGKTAAQTALRYLVQNGIGVIPKSSHRARMEENLALFDFALTTEEMTQIGQLDEGRSLFGWD</sequence>
<evidence type="ECO:0000313" key="9">
    <source>
        <dbReference type="Proteomes" id="UP000823933"/>
    </source>
</evidence>
<dbReference type="PANTHER" id="PTHR43827:SF3">
    <property type="entry name" value="NADP-DEPENDENT OXIDOREDUCTASE DOMAIN-CONTAINING PROTEIN"/>
    <property type="match status" value="1"/>
</dbReference>
<proteinExistence type="inferred from homology"/>
<evidence type="ECO:0000256" key="3">
    <source>
        <dbReference type="ARBA" id="ARBA00023002"/>
    </source>
</evidence>
<dbReference type="PIRSF" id="PIRSF000097">
    <property type="entry name" value="AKR"/>
    <property type="match status" value="1"/>
</dbReference>
<evidence type="ECO:0000256" key="4">
    <source>
        <dbReference type="PIRSR" id="PIRSR000097-1"/>
    </source>
</evidence>
<evidence type="ECO:0000259" key="7">
    <source>
        <dbReference type="Pfam" id="PF00248"/>
    </source>
</evidence>
<gene>
    <name evidence="8" type="ORF">H9890_05765</name>
</gene>
<dbReference type="FunFam" id="3.20.20.100:FF:000002">
    <property type="entry name" value="2,5-diketo-D-gluconic acid reductase A"/>
    <property type="match status" value="1"/>
</dbReference>
<comment type="caution">
    <text evidence="8">The sequence shown here is derived from an EMBL/GenBank/DDBJ whole genome shotgun (WGS) entry which is preliminary data.</text>
</comment>
<dbReference type="PANTHER" id="PTHR43827">
    <property type="entry name" value="2,5-DIKETO-D-GLUCONIC ACID REDUCTASE"/>
    <property type="match status" value="1"/>
</dbReference>
<dbReference type="PROSITE" id="PS00063">
    <property type="entry name" value="ALDOKETO_REDUCTASE_3"/>
    <property type="match status" value="1"/>
</dbReference>
<evidence type="ECO:0000256" key="2">
    <source>
        <dbReference type="ARBA" id="ARBA00022857"/>
    </source>
</evidence>
<feature type="domain" description="NADP-dependent oxidoreductase" evidence="7">
    <location>
        <begin position="18"/>
        <end position="257"/>
    </location>
</feature>
<dbReference type="AlphaFoldDB" id="A0A9D1QA89"/>
<dbReference type="GO" id="GO:0016616">
    <property type="term" value="F:oxidoreductase activity, acting on the CH-OH group of donors, NAD or NADP as acceptor"/>
    <property type="evidence" value="ECO:0007669"/>
    <property type="project" value="UniProtKB-ARBA"/>
</dbReference>
<comment type="similarity">
    <text evidence="1">Belongs to the aldo/keto reductase family.</text>
</comment>
<feature type="binding site" evidence="5">
    <location>
        <position position="106"/>
    </location>
    <ligand>
        <name>substrate</name>
    </ligand>
</feature>
<dbReference type="InterPro" id="IPR020471">
    <property type="entry name" value="AKR"/>
</dbReference>
<evidence type="ECO:0000313" key="8">
    <source>
        <dbReference type="EMBL" id="HIW08894.1"/>
    </source>
</evidence>
<accession>A0A9D1QA89</accession>
<keyword evidence="3" id="KW-0560">Oxidoreductase</keyword>
<dbReference type="InterPro" id="IPR018170">
    <property type="entry name" value="Aldo/ket_reductase_CS"/>
</dbReference>
<dbReference type="SUPFAM" id="SSF51430">
    <property type="entry name" value="NAD(P)-linked oxidoreductase"/>
    <property type="match status" value="1"/>
</dbReference>
<organism evidence="8 9">
    <name type="scientific">Candidatus Faecalibacterium intestinigallinarum</name>
    <dbReference type="NCBI Taxonomy" id="2838581"/>
    <lineage>
        <taxon>Bacteria</taxon>
        <taxon>Bacillati</taxon>
        <taxon>Bacillota</taxon>
        <taxon>Clostridia</taxon>
        <taxon>Eubacteriales</taxon>
        <taxon>Oscillospiraceae</taxon>
        <taxon>Faecalibacterium</taxon>
    </lineage>
</organism>
<dbReference type="InterPro" id="IPR036812">
    <property type="entry name" value="NAD(P)_OxRdtase_dom_sf"/>
</dbReference>
<evidence type="ECO:0000256" key="6">
    <source>
        <dbReference type="PIRSR" id="PIRSR000097-3"/>
    </source>
</evidence>
<dbReference type="PROSITE" id="PS00062">
    <property type="entry name" value="ALDOKETO_REDUCTASE_2"/>
    <property type="match status" value="1"/>
</dbReference>
<dbReference type="PRINTS" id="PR00069">
    <property type="entry name" value="ALDKETRDTASE"/>
</dbReference>
<reference evidence="8" key="1">
    <citation type="journal article" date="2021" name="PeerJ">
        <title>Extensive microbial diversity within the chicken gut microbiome revealed by metagenomics and culture.</title>
        <authorList>
            <person name="Gilroy R."/>
            <person name="Ravi A."/>
            <person name="Getino M."/>
            <person name="Pursley I."/>
            <person name="Horton D.L."/>
            <person name="Alikhan N.F."/>
            <person name="Baker D."/>
            <person name="Gharbi K."/>
            <person name="Hall N."/>
            <person name="Watson M."/>
            <person name="Adriaenssens E.M."/>
            <person name="Foster-Nyarko E."/>
            <person name="Jarju S."/>
            <person name="Secka A."/>
            <person name="Antonio M."/>
            <person name="Oren A."/>
            <person name="Chaudhuri R.R."/>
            <person name="La Ragione R."/>
            <person name="Hildebrand F."/>
            <person name="Pallen M.J."/>
        </authorList>
    </citation>
    <scope>NUCLEOTIDE SEQUENCE</scope>
    <source>
        <strain evidence="8">ChiHcolR34-3080</strain>
    </source>
</reference>
<keyword evidence="2" id="KW-0521">NADP</keyword>
<protein>
    <submittedName>
        <fullName evidence="8">Aldo/keto reductase</fullName>
    </submittedName>
</protein>
<dbReference type="EMBL" id="DXHQ01000070">
    <property type="protein sequence ID" value="HIW08894.1"/>
    <property type="molecule type" value="Genomic_DNA"/>
</dbReference>
<dbReference type="Pfam" id="PF00248">
    <property type="entry name" value="Aldo_ket_red"/>
    <property type="match status" value="1"/>
</dbReference>
<evidence type="ECO:0000256" key="5">
    <source>
        <dbReference type="PIRSR" id="PIRSR000097-2"/>
    </source>
</evidence>
<dbReference type="Proteomes" id="UP000823933">
    <property type="component" value="Unassembled WGS sequence"/>
</dbReference>
<evidence type="ECO:0000256" key="1">
    <source>
        <dbReference type="ARBA" id="ARBA00007905"/>
    </source>
</evidence>
<feature type="site" description="Lowers pKa of active site Tyr" evidence="6">
    <location>
        <position position="73"/>
    </location>
</feature>